<dbReference type="InterPro" id="IPR012337">
    <property type="entry name" value="RNaseH-like_sf"/>
</dbReference>
<sequence>MLLDEKLNDLLQELKKLSVPTHTVSSEEEQSLPPPFVESAFSLGERVLEIGDDIEIVRVEPQATDAIDFDAFLDGVQRTVMWRRIPLRDGGAVPVHIAHICAGIILRDKRGVLHLPKNFIASRLLLLAPFRGIEEAGINFETLRGLGERILWDTSEYTFAFPKEPDEWVICDTTFPGTDTNRAEFSENCITGERLLDEGLVRGRAQGRVATLRQRLEMAVLAKFRKEFSEKWILVDGPLFFIDKWRKRAFKILKDELDIEQEGDLEDKLLKFAVGIIKSHRLKPKNPQAILKIAHGERSTVRLLSQEVDVKGRGSHWDESGGYASMHFTWYTRFRQPFQQPLGFAGLIRLDIHKSTLDIVRTDSLDVNSFREYIPMINKITVGVWKERSPHLPWGSDLRSFAEPYPIYQLEEILNATVYPRRFLSYLLETF</sequence>
<evidence type="ECO:0000313" key="1">
    <source>
        <dbReference type="EMBL" id="HEN27836.1"/>
    </source>
</evidence>
<protein>
    <recommendedName>
        <fullName evidence="2">NurA domain-containing protein</fullName>
    </recommendedName>
</protein>
<organism evidence="1">
    <name type="scientific">candidate division WOR-3 bacterium</name>
    <dbReference type="NCBI Taxonomy" id="2052148"/>
    <lineage>
        <taxon>Bacteria</taxon>
        <taxon>Bacteria division WOR-3</taxon>
    </lineage>
</organism>
<dbReference type="SUPFAM" id="SSF53098">
    <property type="entry name" value="Ribonuclease H-like"/>
    <property type="match status" value="1"/>
</dbReference>
<evidence type="ECO:0008006" key="2">
    <source>
        <dbReference type="Google" id="ProtNLM"/>
    </source>
</evidence>
<dbReference type="EMBL" id="DSOL01000124">
    <property type="protein sequence ID" value="HEN27836.1"/>
    <property type="molecule type" value="Genomic_DNA"/>
</dbReference>
<accession>A0A7C2P397</accession>
<gene>
    <name evidence="1" type="ORF">ENQ77_04095</name>
</gene>
<name>A0A7C2P397_UNCW3</name>
<dbReference type="AlphaFoldDB" id="A0A7C2P397"/>
<comment type="caution">
    <text evidence="1">The sequence shown here is derived from an EMBL/GenBank/DDBJ whole genome shotgun (WGS) entry which is preliminary data.</text>
</comment>
<proteinExistence type="predicted"/>
<reference evidence="1" key="1">
    <citation type="journal article" date="2020" name="mSystems">
        <title>Genome- and Community-Level Interaction Insights into Carbon Utilization and Element Cycling Functions of Hydrothermarchaeota in Hydrothermal Sediment.</title>
        <authorList>
            <person name="Zhou Z."/>
            <person name="Liu Y."/>
            <person name="Xu W."/>
            <person name="Pan J."/>
            <person name="Luo Z.H."/>
            <person name="Li M."/>
        </authorList>
    </citation>
    <scope>NUCLEOTIDE SEQUENCE [LARGE SCALE GENOMIC DNA]</scope>
    <source>
        <strain evidence="1">SpSt-34</strain>
    </source>
</reference>